<feature type="transmembrane region" description="Helical" evidence="1">
    <location>
        <begin position="120"/>
        <end position="139"/>
    </location>
</feature>
<name>A0ABR1VB86_9PEZI</name>
<reference evidence="2 3" key="1">
    <citation type="submission" date="2023-01" db="EMBL/GenBank/DDBJ databases">
        <title>Analysis of 21 Apiospora genomes using comparative genomics revels a genus with tremendous synthesis potential of carbohydrate active enzymes and secondary metabolites.</title>
        <authorList>
            <person name="Sorensen T."/>
        </authorList>
    </citation>
    <scope>NUCLEOTIDE SEQUENCE [LARGE SCALE GENOMIC DNA]</scope>
    <source>
        <strain evidence="2 3">CBS 83171</strain>
    </source>
</reference>
<dbReference type="Proteomes" id="UP001446871">
    <property type="component" value="Unassembled WGS sequence"/>
</dbReference>
<dbReference type="EMBL" id="JAQQWM010000004">
    <property type="protein sequence ID" value="KAK8068472.1"/>
    <property type="molecule type" value="Genomic_DNA"/>
</dbReference>
<keyword evidence="1" id="KW-0472">Membrane</keyword>
<keyword evidence="1" id="KW-1133">Transmembrane helix</keyword>
<evidence type="ECO:0000313" key="3">
    <source>
        <dbReference type="Proteomes" id="UP001446871"/>
    </source>
</evidence>
<gene>
    <name evidence="2" type="ORF">PG996_007584</name>
</gene>
<keyword evidence="3" id="KW-1185">Reference proteome</keyword>
<sequence>MELLGVILESAAIEIALILPTFFLVAQAIFPGKAIQTPNIWMGGVVPNTTCAVALPDFSPSRWLVASRAPSLATAVAASPESVIVASLPICAITLGTALIAIATNLLVFGPSRRTYRLAILLLVKNCQSWVCYAVWMYWLGIPLPTVKWVCGSTLL</sequence>
<protein>
    <submittedName>
        <fullName evidence="2">Uncharacterized protein</fullName>
    </submittedName>
</protein>
<organism evidence="2 3">
    <name type="scientific">Apiospora saccharicola</name>
    <dbReference type="NCBI Taxonomy" id="335842"/>
    <lineage>
        <taxon>Eukaryota</taxon>
        <taxon>Fungi</taxon>
        <taxon>Dikarya</taxon>
        <taxon>Ascomycota</taxon>
        <taxon>Pezizomycotina</taxon>
        <taxon>Sordariomycetes</taxon>
        <taxon>Xylariomycetidae</taxon>
        <taxon>Amphisphaeriales</taxon>
        <taxon>Apiosporaceae</taxon>
        <taxon>Apiospora</taxon>
    </lineage>
</organism>
<evidence type="ECO:0000256" key="1">
    <source>
        <dbReference type="SAM" id="Phobius"/>
    </source>
</evidence>
<feature type="transmembrane region" description="Helical" evidence="1">
    <location>
        <begin position="83"/>
        <end position="108"/>
    </location>
</feature>
<keyword evidence="1" id="KW-0812">Transmembrane</keyword>
<comment type="caution">
    <text evidence="2">The sequence shown here is derived from an EMBL/GenBank/DDBJ whole genome shotgun (WGS) entry which is preliminary data.</text>
</comment>
<proteinExistence type="predicted"/>
<accession>A0ABR1VB86</accession>
<evidence type="ECO:0000313" key="2">
    <source>
        <dbReference type="EMBL" id="KAK8068472.1"/>
    </source>
</evidence>
<feature type="transmembrane region" description="Helical" evidence="1">
    <location>
        <begin position="12"/>
        <end position="30"/>
    </location>
</feature>